<dbReference type="InterPro" id="IPR020945">
    <property type="entry name" value="DMSO/NO3_reduct_chaperone"/>
</dbReference>
<evidence type="ECO:0000256" key="1">
    <source>
        <dbReference type="ARBA" id="ARBA00023186"/>
    </source>
</evidence>
<comment type="caution">
    <text evidence="2">The sequence shown here is derived from an EMBL/GenBank/DDBJ whole genome shotgun (WGS) entry which is preliminary data.</text>
</comment>
<name>A0ABS7K1A0_9BACI</name>
<protein>
    <submittedName>
        <fullName evidence="2">Molecular chaperone TorD family protein</fullName>
    </submittedName>
</protein>
<reference evidence="2 3" key="1">
    <citation type="submission" date="2020-07" db="EMBL/GenBank/DDBJ databases">
        <title>Fungal Genomes of the International Space Station.</title>
        <authorList>
            <person name="Seuylemezian A."/>
            <person name="Singh N.K."/>
            <person name="Wood J."/>
            <person name="Venkateswaran K."/>
        </authorList>
    </citation>
    <scope>NUCLEOTIDE SEQUENCE [LARGE SCALE GENOMIC DNA]</scope>
    <source>
        <strain evidence="2 3">PL-B2</strain>
    </source>
</reference>
<dbReference type="PANTHER" id="PTHR34227:SF1">
    <property type="entry name" value="DIMETHYL SULFOXIDE REDUCTASE CHAPERONE-RELATED"/>
    <property type="match status" value="1"/>
</dbReference>
<dbReference type="Proteomes" id="UP000769780">
    <property type="component" value="Unassembled WGS sequence"/>
</dbReference>
<dbReference type="PANTHER" id="PTHR34227">
    <property type="entry name" value="CHAPERONE PROTEIN YCDY"/>
    <property type="match status" value="1"/>
</dbReference>
<dbReference type="Gene3D" id="1.10.3480.10">
    <property type="entry name" value="TorD-like"/>
    <property type="match status" value="1"/>
</dbReference>
<organism evidence="2 3">
    <name type="scientific">Mesobacillus maritimus</name>
    <dbReference type="NCBI Taxonomy" id="1643336"/>
    <lineage>
        <taxon>Bacteria</taxon>
        <taxon>Bacillati</taxon>
        <taxon>Bacillota</taxon>
        <taxon>Bacilli</taxon>
        <taxon>Bacillales</taxon>
        <taxon>Bacillaceae</taxon>
        <taxon>Mesobacillus</taxon>
    </lineage>
</organism>
<keyword evidence="1" id="KW-0143">Chaperone</keyword>
<gene>
    <name evidence="2" type="ORF">H0185_04340</name>
</gene>
<proteinExistence type="predicted"/>
<evidence type="ECO:0000313" key="3">
    <source>
        <dbReference type="Proteomes" id="UP000769780"/>
    </source>
</evidence>
<dbReference type="EMBL" id="JACWFH010000007">
    <property type="protein sequence ID" value="MBY0096033.1"/>
    <property type="molecule type" value="Genomic_DNA"/>
</dbReference>
<sequence length="230" mass="26573">MTAITEKEHTFGILFQTRSIMNEVVRFILNRSPEKDSLYALKNNPTFQSLCEISDNASVISKSIDSLLLGPKSMQDAKDEYTRLFVGPHALPAPLWESVYLGREHLLFNEQTLQVRKCYQQYGLYINNENNEPEDHIVLELEFMSYLTQEIFESDDDADTKKLIEDHTYFLNEHLGRWAPTFCEKLIHSTKSPLFQGAAFLLSEYIELEHQVANFLCEVMTQTATGESFE</sequence>
<dbReference type="RefSeq" id="WP_221871539.1">
    <property type="nucleotide sequence ID" value="NZ_JACWFH010000007.1"/>
</dbReference>
<keyword evidence="3" id="KW-1185">Reference proteome</keyword>
<dbReference type="Pfam" id="PF02613">
    <property type="entry name" value="Nitrate_red_del"/>
    <property type="match status" value="1"/>
</dbReference>
<dbReference type="InterPro" id="IPR036411">
    <property type="entry name" value="TorD-like_sf"/>
</dbReference>
<evidence type="ECO:0000313" key="2">
    <source>
        <dbReference type="EMBL" id="MBY0096033.1"/>
    </source>
</evidence>
<dbReference type="InterPro" id="IPR050289">
    <property type="entry name" value="TorD/DmsD_chaperones"/>
</dbReference>
<dbReference type="SUPFAM" id="SSF89155">
    <property type="entry name" value="TorD-like"/>
    <property type="match status" value="1"/>
</dbReference>
<accession>A0ABS7K1A0</accession>